<feature type="non-terminal residue" evidence="1">
    <location>
        <position position="1"/>
    </location>
</feature>
<comment type="caution">
    <text evidence="1">The sequence shown here is derived from an EMBL/GenBank/DDBJ whole genome shotgun (WGS) entry which is preliminary data.</text>
</comment>
<gene>
    <name evidence="1" type="ORF">BFJ68_g18644</name>
</gene>
<dbReference type="EMBL" id="MRCY01002194">
    <property type="protein sequence ID" value="RKK65584.1"/>
    <property type="molecule type" value="Genomic_DNA"/>
</dbReference>
<name>A0A420MDL9_FUSOX</name>
<organism evidence="1 2">
    <name type="scientific">Fusarium oxysporum</name>
    <name type="common">Fusarium vascular wilt</name>
    <dbReference type="NCBI Taxonomy" id="5507"/>
    <lineage>
        <taxon>Eukaryota</taxon>
        <taxon>Fungi</taxon>
        <taxon>Dikarya</taxon>
        <taxon>Ascomycota</taxon>
        <taxon>Pezizomycotina</taxon>
        <taxon>Sordariomycetes</taxon>
        <taxon>Hypocreomycetidae</taxon>
        <taxon>Hypocreales</taxon>
        <taxon>Nectriaceae</taxon>
        <taxon>Fusarium</taxon>
        <taxon>Fusarium oxysporum species complex</taxon>
    </lineage>
</organism>
<proteinExistence type="predicted"/>
<sequence length="28" mass="2762">NAATVDGALGTKSTPCSDLSYLVSCSNS</sequence>
<reference evidence="1 2" key="1">
    <citation type="journal article" date="2018" name="Sci. Rep.">
        <title>Characterisation of pathogen-specific regions and novel effector candidates in Fusarium oxysporum f. sp. cepae.</title>
        <authorList>
            <person name="Armitage A.D."/>
            <person name="Taylor A."/>
            <person name="Sobczyk M.K."/>
            <person name="Baxter L."/>
            <person name="Greenfield B.P."/>
            <person name="Bates H.J."/>
            <person name="Wilson F."/>
            <person name="Jackson A.C."/>
            <person name="Ott S."/>
            <person name="Harrison R.J."/>
            <person name="Clarkson J.P."/>
        </authorList>
    </citation>
    <scope>NUCLEOTIDE SEQUENCE [LARGE SCALE GENOMIC DNA]</scope>
    <source>
        <strain evidence="1 2">Fo_A28</strain>
    </source>
</reference>
<dbReference type="AlphaFoldDB" id="A0A420MDL9"/>
<accession>A0A420MDL9</accession>
<protein>
    <submittedName>
        <fullName evidence="1">Uncharacterized protein</fullName>
    </submittedName>
</protein>
<evidence type="ECO:0000313" key="1">
    <source>
        <dbReference type="EMBL" id="RKK65584.1"/>
    </source>
</evidence>
<dbReference type="Proteomes" id="UP000285860">
    <property type="component" value="Unassembled WGS sequence"/>
</dbReference>
<evidence type="ECO:0000313" key="2">
    <source>
        <dbReference type="Proteomes" id="UP000285860"/>
    </source>
</evidence>